<dbReference type="Proteomes" id="UP001275664">
    <property type="component" value="Unassembled WGS sequence"/>
</dbReference>
<evidence type="ECO:0000256" key="1">
    <source>
        <dbReference type="SAM" id="SignalP"/>
    </source>
</evidence>
<dbReference type="InterPro" id="IPR050263">
    <property type="entry name" value="Bact_Fimbrial_Adh_Pro"/>
</dbReference>
<reference evidence="3 5" key="1">
    <citation type="submission" date="2023-11" db="EMBL/GenBank/DDBJ databases">
        <title>Scandinavium wanjuensis sp. nov., isolated from lettuce South Korea.</title>
        <authorList>
            <person name="Park J."/>
            <person name="Park S."/>
            <person name="Oh K.K."/>
            <person name="Cho G.S."/>
            <person name="Franz C.M.A.P."/>
        </authorList>
    </citation>
    <scope>NUCLEOTIDE SEQUENCE</scope>
    <source>
        <strain evidence="3">V105_12</strain>
        <strain evidence="4 5">V105_6</strain>
    </source>
</reference>
<feature type="chain" id="PRO_5042546705" evidence="1">
    <location>
        <begin position="32"/>
        <end position="188"/>
    </location>
</feature>
<evidence type="ECO:0000313" key="5">
    <source>
        <dbReference type="Proteomes" id="UP001275664"/>
    </source>
</evidence>
<proteinExistence type="predicted"/>
<dbReference type="EMBL" id="JAWXRC010000025">
    <property type="protein sequence ID" value="MDX6031975.1"/>
    <property type="molecule type" value="Genomic_DNA"/>
</dbReference>
<sequence length="188" mass="20042">MQYKTLLSTSLKGLLFMATGSALLLSSQTWAYDGTINVTGNIVDGSCDISTDTQTINVALGSVQAASFANKGDVSNPVPFDILLKNCSSSVTEAQIMFIGKSVPGNGQLLELTQEAGVAQNVGIRIRQPDWGDFTNYVSIPLNMKLVADSALEAGDNTLTYTLQYEATATPVTVGTGNAVMYFDLYYQ</sequence>
<comment type="caution">
    <text evidence="3">The sequence shown here is derived from an EMBL/GenBank/DDBJ whole genome shotgun (WGS) entry which is preliminary data.</text>
</comment>
<dbReference type="InterPro" id="IPR008966">
    <property type="entry name" value="Adhesion_dom_sf"/>
</dbReference>
<dbReference type="Proteomes" id="UP001282336">
    <property type="component" value="Unassembled WGS sequence"/>
</dbReference>
<accession>A0AAJ2VSJ6</accession>
<keyword evidence="1" id="KW-0732">Signal</keyword>
<dbReference type="SUPFAM" id="SSF49401">
    <property type="entry name" value="Bacterial adhesins"/>
    <property type="match status" value="1"/>
</dbReference>
<protein>
    <submittedName>
        <fullName evidence="3">Fimbrial protein</fullName>
    </submittedName>
</protein>
<dbReference type="InterPro" id="IPR000259">
    <property type="entry name" value="Adhesion_dom_fimbrial"/>
</dbReference>
<dbReference type="GO" id="GO:0043709">
    <property type="term" value="P:cell adhesion involved in single-species biofilm formation"/>
    <property type="evidence" value="ECO:0007669"/>
    <property type="project" value="TreeGrafter"/>
</dbReference>
<dbReference type="PANTHER" id="PTHR33420">
    <property type="entry name" value="FIMBRIAL SUBUNIT ELFA-RELATED"/>
    <property type="match status" value="1"/>
</dbReference>
<dbReference type="RefSeq" id="WP_319628508.1">
    <property type="nucleotide sequence ID" value="NZ_JAWXRB010000032.1"/>
</dbReference>
<organism evidence="3 6">
    <name type="scientific">Scandinavium lactucae</name>
    <dbReference type="NCBI Taxonomy" id="3095028"/>
    <lineage>
        <taxon>Bacteria</taxon>
        <taxon>Pseudomonadati</taxon>
        <taxon>Pseudomonadota</taxon>
        <taxon>Gammaproteobacteria</taxon>
        <taxon>Enterobacterales</taxon>
        <taxon>Enterobacteriaceae</taxon>
        <taxon>Scandinavium</taxon>
    </lineage>
</organism>
<dbReference type="GO" id="GO:0009289">
    <property type="term" value="C:pilus"/>
    <property type="evidence" value="ECO:0007669"/>
    <property type="project" value="InterPro"/>
</dbReference>
<gene>
    <name evidence="4" type="ORF">SIK69_06390</name>
    <name evidence="3" type="ORF">SIL20_10695</name>
</gene>
<feature type="domain" description="Fimbrial-type adhesion" evidence="2">
    <location>
        <begin position="36"/>
        <end position="188"/>
    </location>
</feature>
<feature type="signal peptide" evidence="1">
    <location>
        <begin position="1"/>
        <end position="31"/>
    </location>
</feature>
<name>A0AAJ2VSJ6_9ENTR</name>
<evidence type="ECO:0000313" key="6">
    <source>
        <dbReference type="Proteomes" id="UP001282336"/>
    </source>
</evidence>
<evidence type="ECO:0000313" key="3">
    <source>
        <dbReference type="EMBL" id="MDX6031975.1"/>
    </source>
</evidence>
<evidence type="ECO:0000313" key="4">
    <source>
        <dbReference type="EMBL" id="MDX6039827.1"/>
    </source>
</evidence>
<dbReference type="Pfam" id="PF00419">
    <property type="entry name" value="Fimbrial"/>
    <property type="match status" value="1"/>
</dbReference>
<dbReference type="InterPro" id="IPR036937">
    <property type="entry name" value="Adhesion_dom_fimbrial_sf"/>
</dbReference>
<keyword evidence="5" id="KW-1185">Reference proteome</keyword>
<dbReference type="AlphaFoldDB" id="A0AAJ2VSJ6"/>
<dbReference type="Gene3D" id="2.60.40.1090">
    <property type="entry name" value="Fimbrial-type adhesion domain"/>
    <property type="match status" value="1"/>
</dbReference>
<dbReference type="PANTHER" id="PTHR33420:SF5">
    <property type="entry name" value="FIMBRIAL SUBUNIT"/>
    <property type="match status" value="1"/>
</dbReference>
<evidence type="ECO:0000259" key="2">
    <source>
        <dbReference type="Pfam" id="PF00419"/>
    </source>
</evidence>
<dbReference type="EMBL" id="JAWXRD010000005">
    <property type="protein sequence ID" value="MDX6039827.1"/>
    <property type="molecule type" value="Genomic_DNA"/>
</dbReference>